<proteinExistence type="predicted"/>
<protein>
    <submittedName>
        <fullName evidence="1">Uncharacterized protein</fullName>
    </submittedName>
</protein>
<dbReference type="AlphaFoldDB" id="A0A5P2ALT3"/>
<organism evidence="1 2">
    <name type="scientific">Streptomyces venezuelae</name>
    <dbReference type="NCBI Taxonomy" id="54571"/>
    <lineage>
        <taxon>Bacteria</taxon>
        <taxon>Bacillati</taxon>
        <taxon>Actinomycetota</taxon>
        <taxon>Actinomycetes</taxon>
        <taxon>Kitasatosporales</taxon>
        <taxon>Streptomycetaceae</taxon>
        <taxon>Streptomyces</taxon>
    </lineage>
</organism>
<evidence type="ECO:0000313" key="1">
    <source>
        <dbReference type="EMBL" id="QES18797.1"/>
    </source>
</evidence>
<dbReference type="EMBL" id="CP029194">
    <property type="protein sequence ID" value="QES18797.1"/>
    <property type="molecule type" value="Genomic_DNA"/>
</dbReference>
<name>A0A5P2ALT3_STRVZ</name>
<accession>A0A5P2ALT3</accession>
<gene>
    <name evidence="1" type="ORF">DEJ46_06605</name>
</gene>
<reference evidence="1 2" key="1">
    <citation type="submission" date="2018-05" db="EMBL/GenBank/DDBJ databases">
        <title>Streptomyces venezuelae.</title>
        <authorList>
            <person name="Kim W."/>
            <person name="Lee N."/>
            <person name="Cho B.-K."/>
        </authorList>
    </citation>
    <scope>NUCLEOTIDE SEQUENCE [LARGE SCALE GENOMIC DNA]</scope>
    <source>
        <strain evidence="1 2">ATCC 15068</strain>
    </source>
</reference>
<sequence>MNPYAVLAAAAARWEHVADRLGGPLRELLARQLAAVRRAKDEEGRGTAAEAAAQVLLEGLPDEFGAEAQARLFAGVLDDVYLGFQADDLAVLLLDGHRMVGPVLGPVRKRLLAAPALNADTVLRRGGDPYAPELIRLRGAGGVLRLPRFQFSEGSLPWMAVLEVNRLLEADRDPWGAADWWLSPNAWLGATPAELLGGPRERQLADVAVLLMEGE</sequence>
<dbReference type="Proteomes" id="UP000324106">
    <property type="component" value="Chromosome"/>
</dbReference>
<dbReference type="RefSeq" id="WP_150264613.1">
    <property type="nucleotide sequence ID" value="NZ_CP029194.1"/>
</dbReference>
<evidence type="ECO:0000313" key="2">
    <source>
        <dbReference type="Proteomes" id="UP000324106"/>
    </source>
</evidence>
<dbReference type="OrthoDB" id="3629757at2"/>